<dbReference type="Proteomes" id="UP001064048">
    <property type="component" value="Chromosome 11"/>
</dbReference>
<comment type="caution">
    <text evidence="1">The sequence shown here is derived from an EMBL/GenBank/DDBJ whole genome shotgun (WGS) entry which is preliminary data.</text>
</comment>
<gene>
    <name evidence="1" type="ORF">MSG28_007020</name>
</gene>
<dbReference type="EMBL" id="CM046111">
    <property type="protein sequence ID" value="KAI8425197.1"/>
    <property type="molecule type" value="Genomic_DNA"/>
</dbReference>
<evidence type="ECO:0000313" key="2">
    <source>
        <dbReference type="Proteomes" id="UP001064048"/>
    </source>
</evidence>
<proteinExistence type="predicted"/>
<accession>A0ACC0JM72</accession>
<organism evidence="1 2">
    <name type="scientific">Choristoneura fumiferana</name>
    <name type="common">Spruce budworm moth</name>
    <name type="synonym">Archips fumiferana</name>
    <dbReference type="NCBI Taxonomy" id="7141"/>
    <lineage>
        <taxon>Eukaryota</taxon>
        <taxon>Metazoa</taxon>
        <taxon>Ecdysozoa</taxon>
        <taxon>Arthropoda</taxon>
        <taxon>Hexapoda</taxon>
        <taxon>Insecta</taxon>
        <taxon>Pterygota</taxon>
        <taxon>Neoptera</taxon>
        <taxon>Endopterygota</taxon>
        <taxon>Lepidoptera</taxon>
        <taxon>Glossata</taxon>
        <taxon>Ditrysia</taxon>
        <taxon>Tortricoidea</taxon>
        <taxon>Tortricidae</taxon>
        <taxon>Tortricinae</taxon>
        <taxon>Choristoneura</taxon>
    </lineage>
</organism>
<protein>
    <submittedName>
        <fullName evidence="1">Uncharacterized protein</fullName>
    </submittedName>
</protein>
<sequence length="537" mass="61079">MRALLLWVVLCAAGCQAARLLAVLPTNTRSHYAMYGRIIEALAQREHQLTVITHFPMKNPPPNVEEISLAGTIPEIANNLTREYQSFKPEFIHNLEQIIEECVQTCEIVSRLPAVTALLNSTVTFDLVIVEIFGSECFLPLGQKFLAPVVGLLSSVPLPWVNDQIGNPEATSYIPAYMMGYGQRMNFWERFINTVSVAWAKMLYKQKSQIPSQVIADRLFGSSPQLDELAQNYSLVLSNSHFSINEVRPLVPALVEVGGLHLDDSQKLSKELKMLLDASDEGVIYWSFGSMSRIETIPNETLAQIFQIISELPQTVLVKMDRRMLARNLTVPDNVYTMDWIPQYKTLCHSNVKLFISHGGLLGTQEAVACAVPMLTVPLYADQALNGRAMSDRGVARLVSLKHFDYDSWRVALADLLSNPKYKENALKLRDIFLDRPLSPLDTSVYWIEYVLRHKGARHIRSPALDLPLSQQLLLDVIALSIALTIMTTFILYLLFRYLCTRCIKWWPKEKLVFEERLFKRNSLYLCLLWKYKVKAK</sequence>
<evidence type="ECO:0000313" key="1">
    <source>
        <dbReference type="EMBL" id="KAI8425197.1"/>
    </source>
</evidence>
<keyword evidence="2" id="KW-1185">Reference proteome</keyword>
<name>A0ACC0JM72_CHOFU</name>
<reference evidence="1 2" key="1">
    <citation type="journal article" date="2022" name="Genome Biol. Evol.">
        <title>The Spruce Budworm Genome: Reconstructing the Evolutionary History of Antifreeze Proteins.</title>
        <authorList>
            <person name="Beliveau C."/>
            <person name="Gagne P."/>
            <person name="Picq S."/>
            <person name="Vernygora O."/>
            <person name="Keeling C.I."/>
            <person name="Pinkney K."/>
            <person name="Doucet D."/>
            <person name="Wen F."/>
            <person name="Johnston J.S."/>
            <person name="Maaroufi H."/>
            <person name="Boyle B."/>
            <person name="Laroche J."/>
            <person name="Dewar K."/>
            <person name="Juretic N."/>
            <person name="Blackburn G."/>
            <person name="Nisole A."/>
            <person name="Brunet B."/>
            <person name="Brandao M."/>
            <person name="Lumley L."/>
            <person name="Duan J."/>
            <person name="Quan G."/>
            <person name="Lucarotti C.J."/>
            <person name="Roe A.D."/>
            <person name="Sperling F.A.H."/>
            <person name="Levesque R.C."/>
            <person name="Cusson M."/>
        </authorList>
    </citation>
    <scope>NUCLEOTIDE SEQUENCE [LARGE SCALE GENOMIC DNA]</scope>
    <source>
        <strain evidence="1">Glfc:IPQL:Cfum</strain>
    </source>
</reference>